<sequence>MLVASLIVLAVAAVIGTVAALVVTRRPASTAGPSRRVSGLFYAGTVFVVVVIGLAIPFLLMNENAADAERNTPIDVRLTEAQSAGRQLFIANCSTCHTLAASNSVGTTGPNLDKLRPQAALVENAILLGRARGNGNMPVGLLLGEDAKHVADYVAAVAGR</sequence>
<name>A0A6J7HRV9_9ZZZZ</name>
<feature type="domain" description="Cytochrome c" evidence="5">
    <location>
        <begin position="80"/>
        <end position="158"/>
    </location>
</feature>
<keyword evidence="4" id="KW-0472">Membrane</keyword>
<keyword evidence="4" id="KW-0812">Transmembrane</keyword>
<evidence type="ECO:0000256" key="3">
    <source>
        <dbReference type="ARBA" id="ARBA00023004"/>
    </source>
</evidence>
<dbReference type="Gene3D" id="1.10.760.10">
    <property type="entry name" value="Cytochrome c-like domain"/>
    <property type="match status" value="1"/>
</dbReference>
<dbReference type="EMBL" id="CAFBMX010000002">
    <property type="protein sequence ID" value="CAB4919015.1"/>
    <property type="molecule type" value="Genomic_DNA"/>
</dbReference>
<evidence type="ECO:0000256" key="2">
    <source>
        <dbReference type="ARBA" id="ARBA00022723"/>
    </source>
</evidence>
<dbReference type="PROSITE" id="PS51007">
    <property type="entry name" value="CYTC"/>
    <property type="match status" value="1"/>
</dbReference>
<dbReference type="GO" id="GO:0009055">
    <property type="term" value="F:electron transfer activity"/>
    <property type="evidence" value="ECO:0007669"/>
    <property type="project" value="InterPro"/>
</dbReference>
<organism evidence="6">
    <name type="scientific">freshwater metagenome</name>
    <dbReference type="NCBI Taxonomy" id="449393"/>
    <lineage>
        <taxon>unclassified sequences</taxon>
        <taxon>metagenomes</taxon>
        <taxon>ecological metagenomes</taxon>
    </lineage>
</organism>
<accession>A0A6J7HRV9</accession>
<gene>
    <name evidence="6" type="ORF">UFOPK3674_00419</name>
</gene>
<keyword evidence="1" id="KW-0349">Heme</keyword>
<evidence type="ECO:0000259" key="5">
    <source>
        <dbReference type="PROSITE" id="PS51007"/>
    </source>
</evidence>
<proteinExistence type="predicted"/>
<keyword evidence="2" id="KW-0479">Metal-binding</keyword>
<dbReference type="SUPFAM" id="SSF46626">
    <property type="entry name" value="Cytochrome c"/>
    <property type="match status" value="1"/>
</dbReference>
<dbReference type="InterPro" id="IPR036909">
    <property type="entry name" value="Cyt_c-like_dom_sf"/>
</dbReference>
<dbReference type="InterPro" id="IPR009056">
    <property type="entry name" value="Cyt_c-like_dom"/>
</dbReference>
<dbReference type="GO" id="GO:0046872">
    <property type="term" value="F:metal ion binding"/>
    <property type="evidence" value="ECO:0007669"/>
    <property type="project" value="UniProtKB-KW"/>
</dbReference>
<dbReference type="GO" id="GO:0020037">
    <property type="term" value="F:heme binding"/>
    <property type="evidence" value="ECO:0007669"/>
    <property type="project" value="InterPro"/>
</dbReference>
<evidence type="ECO:0000256" key="4">
    <source>
        <dbReference type="SAM" id="Phobius"/>
    </source>
</evidence>
<feature type="transmembrane region" description="Helical" evidence="4">
    <location>
        <begin position="39"/>
        <end position="60"/>
    </location>
</feature>
<keyword evidence="4" id="KW-1133">Transmembrane helix</keyword>
<evidence type="ECO:0000256" key="1">
    <source>
        <dbReference type="ARBA" id="ARBA00022617"/>
    </source>
</evidence>
<evidence type="ECO:0000313" key="6">
    <source>
        <dbReference type="EMBL" id="CAB4919015.1"/>
    </source>
</evidence>
<protein>
    <submittedName>
        <fullName evidence="6">Unannotated protein</fullName>
    </submittedName>
</protein>
<dbReference type="AlphaFoldDB" id="A0A6J7HRV9"/>
<keyword evidence="3" id="KW-0408">Iron</keyword>
<reference evidence="6" key="1">
    <citation type="submission" date="2020-05" db="EMBL/GenBank/DDBJ databases">
        <authorList>
            <person name="Chiriac C."/>
            <person name="Salcher M."/>
            <person name="Ghai R."/>
            <person name="Kavagutti S V."/>
        </authorList>
    </citation>
    <scope>NUCLEOTIDE SEQUENCE</scope>
</reference>